<feature type="domain" description="F-box" evidence="2">
    <location>
        <begin position="18"/>
        <end position="49"/>
    </location>
</feature>
<proteinExistence type="predicted"/>
<evidence type="ECO:0000256" key="1">
    <source>
        <dbReference type="SAM" id="MobiDB-lite"/>
    </source>
</evidence>
<feature type="region of interest" description="Disordered" evidence="1">
    <location>
        <begin position="393"/>
        <end position="419"/>
    </location>
</feature>
<dbReference type="GO" id="GO:0031146">
    <property type="term" value="P:SCF-dependent proteasomal ubiquitin-dependent protein catabolic process"/>
    <property type="evidence" value="ECO:0007669"/>
    <property type="project" value="TreeGrafter"/>
</dbReference>
<dbReference type="EMBL" id="JABAYA010000006">
    <property type="protein sequence ID" value="KAF7731872.1"/>
    <property type="molecule type" value="Genomic_DNA"/>
</dbReference>
<dbReference type="InterPro" id="IPR032675">
    <property type="entry name" value="LRR_dom_sf"/>
</dbReference>
<evidence type="ECO:0000259" key="2">
    <source>
        <dbReference type="Pfam" id="PF12937"/>
    </source>
</evidence>
<comment type="caution">
    <text evidence="3">The sequence shown here is derived from an EMBL/GenBank/DDBJ whole genome shotgun (WGS) entry which is preliminary data.</text>
</comment>
<dbReference type="InterPro" id="IPR036047">
    <property type="entry name" value="F-box-like_dom_sf"/>
</dbReference>
<dbReference type="Gene3D" id="3.80.10.10">
    <property type="entry name" value="Ribonuclease Inhibitor"/>
    <property type="match status" value="2"/>
</dbReference>
<dbReference type="Pfam" id="PF12937">
    <property type="entry name" value="F-box-like"/>
    <property type="match status" value="1"/>
</dbReference>
<dbReference type="InterPro" id="IPR001810">
    <property type="entry name" value="F-box_dom"/>
</dbReference>
<organism evidence="3 4">
    <name type="scientific">Apophysomyces ossiformis</name>
    <dbReference type="NCBI Taxonomy" id="679940"/>
    <lineage>
        <taxon>Eukaryota</taxon>
        <taxon>Fungi</taxon>
        <taxon>Fungi incertae sedis</taxon>
        <taxon>Mucoromycota</taxon>
        <taxon>Mucoromycotina</taxon>
        <taxon>Mucoromycetes</taxon>
        <taxon>Mucorales</taxon>
        <taxon>Mucorineae</taxon>
        <taxon>Mucoraceae</taxon>
        <taxon>Apophysomyces</taxon>
    </lineage>
</organism>
<evidence type="ECO:0000313" key="3">
    <source>
        <dbReference type="EMBL" id="KAF7731872.1"/>
    </source>
</evidence>
<dbReference type="OrthoDB" id="550575at2759"/>
<dbReference type="PANTHER" id="PTHR13318">
    <property type="entry name" value="PARTNER OF PAIRED, ISOFORM B-RELATED"/>
    <property type="match status" value="1"/>
</dbReference>
<reference evidence="3" key="1">
    <citation type="submission" date="2020-01" db="EMBL/GenBank/DDBJ databases">
        <title>Genome Sequencing of Three Apophysomyces-Like Fungal Strains Confirms a Novel Fungal Genus in the Mucoromycota with divergent Burkholderia-like Endosymbiotic Bacteria.</title>
        <authorList>
            <person name="Stajich J.E."/>
            <person name="Macias A.M."/>
            <person name="Carter-House D."/>
            <person name="Lovett B."/>
            <person name="Kasson L.R."/>
            <person name="Berry K."/>
            <person name="Grigoriev I."/>
            <person name="Chang Y."/>
            <person name="Spatafora J."/>
            <person name="Kasson M.T."/>
        </authorList>
    </citation>
    <scope>NUCLEOTIDE SEQUENCE</scope>
    <source>
        <strain evidence="3">NRRL A-21654</strain>
    </source>
</reference>
<dbReference type="AlphaFoldDB" id="A0A8H7BVB9"/>
<dbReference type="SUPFAM" id="SSF52047">
    <property type="entry name" value="RNI-like"/>
    <property type="match status" value="1"/>
</dbReference>
<dbReference type="GO" id="GO:0019005">
    <property type="term" value="C:SCF ubiquitin ligase complex"/>
    <property type="evidence" value="ECO:0007669"/>
    <property type="project" value="TreeGrafter"/>
</dbReference>
<dbReference type="CDD" id="cd09917">
    <property type="entry name" value="F-box_SF"/>
    <property type="match status" value="1"/>
</dbReference>
<keyword evidence="4" id="KW-1185">Reference proteome</keyword>
<sequence length="450" mass="50764">MNAEPEEMPGLLTPFLDRVLSYLSRSELVHVALTCRTWAAAALPLVWSSFKFVRERDFERVFAIITRHNTTHPYGTYIKRLDLTHAEREFLVSPNIIFLVTSHCPNIESITITFLHTRPVAPPQPIHNQHQNINNATNANNPRPALPPMRRPGAAHPLPGPNRPPPMVRHSPSLPLAHFAHNCQRLRFIRLIAYSPRSDDSVYEMAKYLRSSSLQTVIFSGCATLQSSTLCKLAITNPQLRQIEITGNTPVNDASVSTIADRCGANLELLSIGNARNLTDMSLRYIARRCRKIRQICMVDNPDELSETALSDIVRRCSTLQVFSLSNARALGVDFFETLTLRVNRELETIRQTGADPVSGLQCVCLGGIRRDVIDSPAVHDLIELSATAMDQHNNARFDDDQDKDDEDDDDDNGDIFPEHNLAHMMGNLAFMPNTRVVRGNTIWWRRRRP</sequence>
<gene>
    <name evidence="3" type="ORF">EC973_007703</name>
</gene>
<accession>A0A8H7BVB9</accession>
<feature type="compositionally biased region" description="Acidic residues" evidence="1">
    <location>
        <begin position="400"/>
        <end position="414"/>
    </location>
</feature>
<feature type="region of interest" description="Disordered" evidence="1">
    <location>
        <begin position="135"/>
        <end position="163"/>
    </location>
</feature>
<dbReference type="SUPFAM" id="SSF81383">
    <property type="entry name" value="F-box domain"/>
    <property type="match status" value="1"/>
</dbReference>
<dbReference type="Proteomes" id="UP000605846">
    <property type="component" value="Unassembled WGS sequence"/>
</dbReference>
<evidence type="ECO:0000313" key="4">
    <source>
        <dbReference type="Proteomes" id="UP000605846"/>
    </source>
</evidence>
<name>A0A8H7BVB9_9FUNG</name>
<protein>
    <recommendedName>
        <fullName evidence="2">F-box domain-containing protein</fullName>
    </recommendedName>
</protein>